<name>A0AAE9XJN7_9ENTE</name>
<dbReference type="Proteomes" id="UP001179600">
    <property type="component" value="Chromosome"/>
</dbReference>
<evidence type="ECO:0000313" key="2">
    <source>
        <dbReference type="EMBL" id="WCG21865.1"/>
    </source>
</evidence>
<dbReference type="EMBL" id="CP116507">
    <property type="protein sequence ID" value="WCG21865.1"/>
    <property type="molecule type" value="Genomic_DNA"/>
</dbReference>
<dbReference type="InterPro" id="IPR052537">
    <property type="entry name" value="Extradiol_RC_dioxygenase"/>
</dbReference>
<dbReference type="AlphaFoldDB" id="A0AAE9XJN7"/>
<dbReference type="Gene3D" id="3.10.180.10">
    <property type="entry name" value="2,3-Dihydroxybiphenyl 1,2-Dioxygenase, domain 1"/>
    <property type="match status" value="2"/>
</dbReference>
<accession>A0AAE9XJN7</accession>
<evidence type="ECO:0000259" key="1">
    <source>
        <dbReference type="PROSITE" id="PS51819"/>
    </source>
</evidence>
<protein>
    <submittedName>
        <fullName evidence="2">VOC family protein</fullName>
    </submittedName>
</protein>
<dbReference type="RefSeq" id="WP_272163010.1">
    <property type="nucleotide sequence ID" value="NZ_CP116507.1"/>
</dbReference>
<dbReference type="PROSITE" id="PS51819">
    <property type="entry name" value="VOC"/>
    <property type="match status" value="2"/>
</dbReference>
<dbReference type="PANTHER" id="PTHR36110">
    <property type="entry name" value="RING-CLEAVING DIOXYGENASE MHQE-RELATED"/>
    <property type="match status" value="1"/>
</dbReference>
<reference evidence="2" key="1">
    <citation type="submission" date="2023-01" db="EMBL/GenBank/DDBJ databases">
        <title>Oxazolidinone resistance genes in florfenicol resistant enterococci from beef cattle and veal calves at slaughter.</title>
        <authorList>
            <person name="Biggel M."/>
        </authorList>
    </citation>
    <scope>NUCLEOTIDE SEQUENCE</scope>
    <source>
        <strain evidence="2">K204-1</strain>
    </source>
</reference>
<dbReference type="InterPro" id="IPR004360">
    <property type="entry name" value="Glyas_Fos-R_dOase_dom"/>
</dbReference>
<evidence type="ECO:0000313" key="3">
    <source>
        <dbReference type="Proteomes" id="UP001179600"/>
    </source>
</evidence>
<feature type="domain" description="VOC" evidence="1">
    <location>
        <begin position="4"/>
        <end position="130"/>
    </location>
</feature>
<dbReference type="PANTHER" id="PTHR36110:SF4">
    <property type="entry name" value="RING-CLEAVING DIOXYGENASE MHQA-RELATED"/>
    <property type="match status" value="1"/>
</dbReference>
<feature type="domain" description="VOC" evidence="1">
    <location>
        <begin position="152"/>
        <end position="275"/>
    </location>
</feature>
<sequence length="317" mass="36777">MMRGIHHVSVLSSDAQKAYDFYHGILGLNLTMKTVNQEETSMYHLFFGDDIGQEGTEFTVFEMKDFQTNQFGTNAIERVMFSVKEEESLSFWQKRFETWGVTHYGVENYHHYQMLRFEDFDGQRLGLVVQSDVKNEHAASYPDIPNNHLIQGIAFVYLCLRYPSATGHFLETYFDFEKVAAYHLLHLPVTVYRPKDYPVAHELHLIEDKVSPLEIIGTGGIHHLALGIDNIASLNRLKRELSDRAIVQSEIKEREFFTSIYLRDPNQILFEVATPPTLHYQEKSNVGVKWSEQALVLPEFLENQRQAIEKKLKEQEG</sequence>
<proteinExistence type="predicted"/>
<dbReference type="InterPro" id="IPR037523">
    <property type="entry name" value="VOC_core"/>
</dbReference>
<gene>
    <name evidence="2" type="ORF">PML95_05500</name>
</gene>
<dbReference type="SUPFAM" id="SSF54593">
    <property type="entry name" value="Glyoxalase/Bleomycin resistance protein/Dihydroxybiphenyl dioxygenase"/>
    <property type="match status" value="1"/>
</dbReference>
<dbReference type="InterPro" id="IPR029068">
    <property type="entry name" value="Glyas_Bleomycin-R_OHBP_Dase"/>
</dbReference>
<dbReference type="Pfam" id="PF00903">
    <property type="entry name" value="Glyoxalase"/>
    <property type="match status" value="1"/>
</dbReference>
<organism evidence="2 3">
    <name type="scientific">Vagococcus lutrae</name>
    <dbReference type="NCBI Taxonomy" id="81947"/>
    <lineage>
        <taxon>Bacteria</taxon>
        <taxon>Bacillati</taxon>
        <taxon>Bacillota</taxon>
        <taxon>Bacilli</taxon>
        <taxon>Lactobacillales</taxon>
        <taxon>Enterococcaceae</taxon>
        <taxon>Vagococcus</taxon>
    </lineage>
</organism>